<reference evidence="3 4" key="1">
    <citation type="submission" date="2014-09" db="EMBL/GenBank/DDBJ databases">
        <title>Draft genome of Bradyrhizobium japonicum Is-34.</title>
        <authorList>
            <person name="Tsurumaru H."/>
            <person name="Yamakawa T."/>
            <person name="Hashimoto S."/>
            <person name="Okizaki K."/>
            <person name="Kanesaki Y."/>
            <person name="Yoshikawa H."/>
            <person name="Yajima S."/>
        </authorList>
    </citation>
    <scope>NUCLEOTIDE SEQUENCE [LARGE SCALE GENOMIC DNA]</scope>
    <source>
        <strain evidence="3 4">Is-34</strain>
    </source>
</reference>
<proteinExistence type="predicted"/>
<evidence type="ECO:0000313" key="3">
    <source>
        <dbReference type="EMBL" id="KGT75801.1"/>
    </source>
</evidence>
<dbReference type="InterPro" id="IPR024455">
    <property type="entry name" value="Phage_capsid"/>
</dbReference>
<dbReference type="EMBL" id="JRPN01000024">
    <property type="protein sequence ID" value="KGT75801.1"/>
    <property type="molecule type" value="Genomic_DNA"/>
</dbReference>
<dbReference type="SUPFAM" id="SSF56563">
    <property type="entry name" value="Major capsid protein gp5"/>
    <property type="match status" value="1"/>
</dbReference>
<dbReference type="Gene3D" id="3.30.2320.10">
    <property type="entry name" value="hypothetical protein PF0899 domain"/>
    <property type="match status" value="1"/>
</dbReference>
<dbReference type="Proteomes" id="UP000030377">
    <property type="component" value="Unassembled WGS sequence"/>
</dbReference>
<name>A0A0A3XRK9_BRAJP</name>
<evidence type="ECO:0000259" key="2">
    <source>
        <dbReference type="Pfam" id="PF05065"/>
    </source>
</evidence>
<dbReference type="Gene3D" id="3.30.2400.10">
    <property type="entry name" value="Major capsid protein gp5"/>
    <property type="match status" value="1"/>
</dbReference>
<accession>A0A0A3XRK9</accession>
<evidence type="ECO:0000313" key="4">
    <source>
        <dbReference type="Proteomes" id="UP000030377"/>
    </source>
</evidence>
<dbReference type="RefSeq" id="WP_041958544.1">
    <property type="nucleotide sequence ID" value="NZ_JRPN01000024.1"/>
</dbReference>
<evidence type="ECO:0000256" key="1">
    <source>
        <dbReference type="ARBA" id="ARBA00004328"/>
    </source>
</evidence>
<dbReference type="Pfam" id="PF05065">
    <property type="entry name" value="Phage_capsid"/>
    <property type="match status" value="1"/>
</dbReference>
<comment type="caution">
    <text evidence="3">The sequence shown here is derived from an EMBL/GenBank/DDBJ whole genome shotgun (WGS) entry which is preliminary data.</text>
</comment>
<protein>
    <recommendedName>
        <fullName evidence="2">Phage capsid-like C-terminal domain-containing protein</fullName>
    </recommendedName>
</protein>
<gene>
    <name evidence="3" type="ORF">MA20_31910</name>
</gene>
<sequence length="459" mass="49590">MPDIEDVLADAQREIKAIGDNVKGLKDSTDKAITEIRKIVEDAPKSLANSDQFKKDVEAITAGVLEKNDALSKQVKSLTETALKAVTDRTDDIEKKLNRSKLGGNWADGDAGAKAAQAFARDAKARKGELRADFDPEAVDLEEVKSYCKAFPVYLRKDDKGLQGAEVKAMSVGSDPDGGYMVTPTIGAIITGVQFETSPLRAVANIETISSDAIEYPRDDDEASCGWVGEQEDRPETNTPKAGMQRIPVHELYANPKVTQKLLEDSAWNVEAWLGNKIGDKFGRTEATAFVAGNGIKKPRGFTTYASGTFAAGGSGKIEQIAAGTGGAVSWDDFINVMTALKEFYLGGAIWMMQRATVGKAMLLKDGEGRYIWQQNQQAGKPSILLGHEVRQAADMAAVGASALPVAFGNFKMGYTIVDRIGISTLRDPYTAKPFVQFYTRKRVGGDVTNFEAIKLLAT</sequence>
<feature type="domain" description="Phage capsid-like C-terminal" evidence="2">
    <location>
        <begin position="178"/>
        <end position="457"/>
    </location>
</feature>
<comment type="subcellular location">
    <subcellularLocation>
        <location evidence="1">Virion</location>
    </subcellularLocation>
</comment>
<dbReference type="InterPro" id="IPR054612">
    <property type="entry name" value="Phage_capsid-like_C"/>
</dbReference>
<organism evidence="3 4">
    <name type="scientific">Bradyrhizobium japonicum</name>
    <dbReference type="NCBI Taxonomy" id="375"/>
    <lineage>
        <taxon>Bacteria</taxon>
        <taxon>Pseudomonadati</taxon>
        <taxon>Pseudomonadota</taxon>
        <taxon>Alphaproteobacteria</taxon>
        <taxon>Hyphomicrobiales</taxon>
        <taxon>Nitrobacteraceae</taxon>
        <taxon>Bradyrhizobium</taxon>
    </lineage>
</organism>
<dbReference type="AlphaFoldDB" id="A0A0A3XRK9"/>
<dbReference type="NCBIfam" id="TIGR01554">
    <property type="entry name" value="major_cap_HK97"/>
    <property type="match status" value="1"/>
</dbReference>